<dbReference type="EMBL" id="BARS01054081">
    <property type="protein sequence ID" value="GAG45419.1"/>
    <property type="molecule type" value="Genomic_DNA"/>
</dbReference>
<protein>
    <submittedName>
        <fullName evidence="1">Uncharacterized protein</fullName>
    </submittedName>
</protein>
<proteinExistence type="predicted"/>
<feature type="non-terminal residue" evidence="1">
    <location>
        <position position="1"/>
    </location>
</feature>
<comment type="caution">
    <text evidence="1">The sequence shown here is derived from an EMBL/GenBank/DDBJ whole genome shotgun (WGS) entry which is preliminary data.</text>
</comment>
<reference evidence="1" key="1">
    <citation type="journal article" date="2014" name="Front. Microbiol.">
        <title>High frequency of phylogenetically diverse reductive dehalogenase-homologous genes in deep subseafloor sedimentary metagenomes.</title>
        <authorList>
            <person name="Kawai M."/>
            <person name="Futagami T."/>
            <person name="Toyoda A."/>
            <person name="Takaki Y."/>
            <person name="Nishi S."/>
            <person name="Hori S."/>
            <person name="Arai W."/>
            <person name="Tsubouchi T."/>
            <person name="Morono Y."/>
            <person name="Uchiyama I."/>
            <person name="Ito T."/>
            <person name="Fujiyama A."/>
            <person name="Inagaki F."/>
            <person name="Takami H."/>
        </authorList>
    </citation>
    <scope>NUCLEOTIDE SEQUENCE</scope>
    <source>
        <strain evidence="1">Expedition CK06-06</strain>
    </source>
</reference>
<sequence>SDTPDQYVGLADIMGAIDGFQGSLYPGDGPLGCP</sequence>
<gene>
    <name evidence="1" type="ORF">S01H1_80137</name>
</gene>
<organism evidence="1">
    <name type="scientific">marine sediment metagenome</name>
    <dbReference type="NCBI Taxonomy" id="412755"/>
    <lineage>
        <taxon>unclassified sequences</taxon>
        <taxon>metagenomes</taxon>
        <taxon>ecological metagenomes</taxon>
    </lineage>
</organism>
<evidence type="ECO:0000313" key="1">
    <source>
        <dbReference type="EMBL" id="GAG45419.1"/>
    </source>
</evidence>
<accession>X0XQF2</accession>
<dbReference type="AlphaFoldDB" id="X0XQF2"/>
<name>X0XQF2_9ZZZZ</name>